<dbReference type="Proteomes" id="UP000006591">
    <property type="component" value="Chromosome 5"/>
</dbReference>
<dbReference type="EnsemblPlants" id="ONIVA05G13480.1">
    <property type="protein sequence ID" value="ONIVA05G13480.1"/>
    <property type="gene ID" value="ONIVA05G13480"/>
</dbReference>
<sequence length="130" mass="14984">MELRSAAICYVFLLLKGFGTLRWVCDVVMYVIVVGTNSKKKLTEVALYEQLLGAAIASFSTNTEWIFVDEAPSRLQACFKQPPSTLLCTMYNYVYKMLRVNEKYKSNPDNDFNYYALLFAKNDLLDRSYV</sequence>
<evidence type="ECO:0000313" key="2">
    <source>
        <dbReference type="Proteomes" id="UP000006591"/>
    </source>
</evidence>
<proteinExistence type="predicted"/>
<accession>A0A0E0HD50</accession>
<reference evidence="1" key="2">
    <citation type="submission" date="2018-04" db="EMBL/GenBank/DDBJ databases">
        <title>OnivRS2 (Oryza nivara Reference Sequence Version 2).</title>
        <authorList>
            <person name="Zhang J."/>
            <person name="Kudrna D."/>
            <person name="Lee S."/>
            <person name="Talag J."/>
            <person name="Rajasekar S."/>
            <person name="Welchert J."/>
            <person name="Hsing Y.-I."/>
            <person name="Wing R.A."/>
        </authorList>
    </citation>
    <scope>NUCLEOTIDE SEQUENCE [LARGE SCALE GENOMIC DNA]</scope>
    <source>
        <strain evidence="1">SL10</strain>
    </source>
</reference>
<name>A0A0E0HD50_ORYNI</name>
<organism evidence="1">
    <name type="scientific">Oryza nivara</name>
    <name type="common">Indian wild rice</name>
    <name type="synonym">Oryza sativa f. spontanea</name>
    <dbReference type="NCBI Taxonomy" id="4536"/>
    <lineage>
        <taxon>Eukaryota</taxon>
        <taxon>Viridiplantae</taxon>
        <taxon>Streptophyta</taxon>
        <taxon>Embryophyta</taxon>
        <taxon>Tracheophyta</taxon>
        <taxon>Spermatophyta</taxon>
        <taxon>Magnoliopsida</taxon>
        <taxon>Liliopsida</taxon>
        <taxon>Poales</taxon>
        <taxon>Poaceae</taxon>
        <taxon>BOP clade</taxon>
        <taxon>Oryzoideae</taxon>
        <taxon>Oryzeae</taxon>
        <taxon>Oryzinae</taxon>
        <taxon>Oryza</taxon>
    </lineage>
</organism>
<keyword evidence="2" id="KW-1185">Reference proteome</keyword>
<dbReference type="AlphaFoldDB" id="A0A0E0HD50"/>
<protein>
    <submittedName>
        <fullName evidence="1">Uncharacterized protein</fullName>
    </submittedName>
</protein>
<dbReference type="Gramene" id="ONIVA05G13480.1">
    <property type="protein sequence ID" value="ONIVA05G13480.1"/>
    <property type="gene ID" value="ONIVA05G13480"/>
</dbReference>
<dbReference type="HOGENOM" id="CLU_1941485_0_0_1"/>
<reference evidence="1" key="1">
    <citation type="submission" date="2015-04" db="UniProtKB">
        <authorList>
            <consortium name="EnsemblPlants"/>
        </authorList>
    </citation>
    <scope>IDENTIFICATION</scope>
    <source>
        <strain evidence="1">SL10</strain>
    </source>
</reference>
<evidence type="ECO:0000313" key="1">
    <source>
        <dbReference type="EnsemblPlants" id="ONIVA05G13480.1"/>
    </source>
</evidence>